<gene>
    <name evidence="5" type="ORF">P9850_15505</name>
</gene>
<reference evidence="5 6" key="1">
    <citation type="submission" date="2023-03" db="EMBL/GenBank/DDBJ databases">
        <title>Bacillus Genome Sequencing.</title>
        <authorList>
            <person name="Dunlap C."/>
        </authorList>
    </citation>
    <scope>NUCLEOTIDE SEQUENCE [LARGE SCALE GENOMIC DNA]</scope>
    <source>
        <strain evidence="5 6">NRS-38</strain>
    </source>
</reference>
<name>A0ABD5J0T3_9BACL</name>
<dbReference type="InterPro" id="IPR051312">
    <property type="entry name" value="Diverse_Substr_Oxidored"/>
</dbReference>
<organism evidence="5 6">
    <name type="scientific">Anoxybacteroides rupiense</name>
    <dbReference type="NCBI Taxonomy" id="311460"/>
    <lineage>
        <taxon>Bacteria</taxon>
        <taxon>Bacillati</taxon>
        <taxon>Bacillota</taxon>
        <taxon>Bacilli</taxon>
        <taxon>Bacillales</taxon>
        <taxon>Anoxybacillaceae</taxon>
        <taxon>Anoxybacteroides</taxon>
    </lineage>
</organism>
<evidence type="ECO:0000313" key="6">
    <source>
        <dbReference type="Proteomes" id="UP001339962"/>
    </source>
</evidence>
<dbReference type="SUPFAM" id="SSF56176">
    <property type="entry name" value="FAD-binding/transporter-associated domain-like"/>
    <property type="match status" value="1"/>
</dbReference>
<dbReference type="EMBL" id="JARTLI010000039">
    <property type="protein sequence ID" value="MED5053206.1"/>
    <property type="molecule type" value="Genomic_DNA"/>
</dbReference>
<dbReference type="InterPro" id="IPR005107">
    <property type="entry name" value="CO_DH_flav_C"/>
</dbReference>
<dbReference type="Gene3D" id="3.30.43.10">
    <property type="entry name" value="Uridine Diphospho-n-acetylenolpyruvylglucosamine Reductase, domain 2"/>
    <property type="match status" value="1"/>
</dbReference>
<dbReference type="SMART" id="SM01092">
    <property type="entry name" value="CO_deh_flav_C"/>
    <property type="match status" value="1"/>
</dbReference>
<dbReference type="InterPro" id="IPR002346">
    <property type="entry name" value="Mopterin_DH_FAD-bd"/>
</dbReference>
<dbReference type="InterPro" id="IPR016169">
    <property type="entry name" value="FAD-bd_PCMH_sub2"/>
</dbReference>
<accession>A0ABD5J0T3</accession>
<keyword evidence="3" id="KW-0560">Oxidoreductase</keyword>
<evidence type="ECO:0000259" key="4">
    <source>
        <dbReference type="PROSITE" id="PS51387"/>
    </source>
</evidence>
<dbReference type="SUPFAM" id="SSF55447">
    <property type="entry name" value="CO dehydrogenase flavoprotein C-terminal domain-like"/>
    <property type="match status" value="1"/>
</dbReference>
<evidence type="ECO:0000256" key="3">
    <source>
        <dbReference type="ARBA" id="ARBA00023002"/>
    </source>
</evidence>
<comment type="caution">
    <text evidence="5">The sequence shown here is derived from an EMBL/GenBank/DDBJ whole genome shotgun (WGS) entry which is preliminary data.</text>
</comment>
<feature type="domain" description="FAD-binding PCMH-type" evidence="4">
    <location>
        <begin position="1"/>
        <end position="174"/>
    </location>
</feature>
<sequence>MVSFDFTYHRPSSIEEAVQLFASLQRQGKTPIYYSGGTEIITLSRLNLVFADAVIDIKHIPECQSFDISQNQLVLGTALTLTAIEETNAFPLLAKAASEIADRTARNQITLGGNICGQIFYRETVLPLLLVDSDIVIAGKSGVQQRPIHEVFQQSIQLQPGEFLVQVKMNAAYLTMPHVHMKRRKQGKVGYPLVTVSALKKGNELRTAFSGVCPFPFRSPKVEEMLNARHLPINARIDYALQQLPEPILDDIEGSTEYRLFVLENTLWDILTELEEAER</sequence>
<dbReference type="Proteomes" id="UP001339962">
    <property type="component" value="Unassembled WGS sequence"/>
</dbReference>
<dbReference type="InterPro" id="IPR016167">
    <property type="entry name" value="FAD-bd_PCMH_sub1"/>
</dbReference>
<dbReference type="InterPro" id="IPR036683">
    <property type="entry name" value="CO_DH_flav_C_dom_sf"/>
</dbReference>
<evidence type="ECO:0000256" key="2">
    <source>
        <dbReference type="ARBA" id="ARBA00022827"/>
    </source>
</evidence>
<dbReference type="RefSeq" id="WP_328219349.1">
    <property type="nucleotide sequence ID" value="NZ_JARTLI010000039.1"/>
</dbReference>
<proteinExistence type="predicted"/>
<dbReference type="AlphaFoldDB" id="A0ABD5J0T3"/>
<protein>
    <submittedName>
        <fullName evidence="5">FAD binding domain-containing protein</fullName>
    </submittedName>
</protein>
<dbReference type="InterPro" id="IPR036318">
    <property type="entry name" value="FAD-bd_PCMH-like_sf"/>
</dbReference>
<evidence type="ECO:0000256" key="1">
    <source>
        <dbReference type="ARBA" id="ARBA00022630"/>
    </source>
</evidence>
<keyword evidence="1" id="KW-0285">Flavoprotein</keyword>
<dbReference type="InterPro" id="IPR016166">
    <property type="entry name" value="FAD-bd_PCMH"/>
</dbReference>
<dbReference type="PANTHER" id="PTHR42659">
    <property type="entry name" value="XANTHINE DEHYDROGENASE SUBUNIT C-RELATED"/>
    <property type="match status" value="1"/>
</dbReference>
<evidence type="ECO:0000313" key="5">
    <source>
        <dbReference type="EMBL" id="MED5053206.1"/>
    </source>
</evidence>
<dbReference type="Pfam" id="PF00941">
    <property type="entry name" value="FAD_binding_5"/>
    <property type="match status" value="1"/>
</dbReference>
<dbReference type="Gene3D" id="3.30.465.10">
    <property type="match status" value="1"/>
</dbReference>
<dbReference type="GO" id="GO:0016491">
    <property type="term" value="F:oxidoreductase activity"/>
    <property type="evidence" value="ECO:0007669"/>
    <property type="project" value="UniProtKB-KW"/>
</dbReference>
<keyword evidence="2" id="KW-0274">FAD</keyword>
<dbReference type="PANTHER" id="PTHR42659:SF2">
    <property type="entry name" value="XANTHINE DEHYDROGENASE SUBUNIT C-RELATED"/>
    <property type="match status" value="1"/>
</dbReference>
<dbReference type="Gene3D" id="3.30.390.50">
    <property type="entry name" value="CO dehydrogenase flavoprotein, C-terminal domain"/>
    <property type="match status" value="1"/>
</dbReference>
<dbReference type="PROSITE" id="PS51387">
    <property type="entry name" value="FAD_PCMH"/>
    <property type="match status" value="1"/>
</dbReference>